<dbReference type="EMBL" id="JAULSN010000010">
    <property type="protein sequence ID" value="KAK3362133.1"/>
    <property type="molecule type" value="Genomic_DNA"/>
</dbReference>
<sequence length="591" mass="64108">MASRHLRSLSFHSPVSRAVSFTANKPRIRTLPQSLKAASMSTLATFKVPKVVNEPNQHYAKGSAQRAGLTAAIETLQKEGALEVPLVIGGKEIKTPSGAKQVNPADHKTVVAEYSLATPQHVTTAIEAALAAKPEWESLPFADRAAVFLKAADLVSSKYRYDLMAATMLGQGKNAWQAEIDAAAELCDFLRFNVQFAEELYAQQPAHNSPGVWNRVEYRPLEGFVYAVSPFNFTAIGGNLPAVAALMGNVVVWKPSDFAISSNWLLYNILIEAGLPRNVIQFVPGSPEEVTKAVLSHRQLAALHYTGSTAVFRKLYGQIGAGVAEGRYQSYPRIVGETGGKNFHLIHSSADVENAVAHTVRGAFEYQGQKCSATSRAYVPASIWPQFKSRLIQETEKLKVGDPCDHGNFIGPVIHTASFKKLSGVIDEAKSDKNLELLTGGTYDDSRGFFVHPTIYQAQTPDHKLLSAELFGPILTVYVYDDKKDPVGAFSSVCELIDATSDYALTGSIFASDRAAVRFAEEKLRNSSGNFYINCKSTGAVVGQQPFGGSRASGTNDKSGSINILGRFVSMRSIKEEFNATAQVSYPSNEI</sequence>
<feature type="active site" evidence="7">
    <location>
        <position position="337"/>
    </location>
</feature>
<dbReference type="GO" id="GO:0003842">
    <property type="term" value="F:L-glutamate gamma-semialdehyde dehydrogenase activity"/>
    <property type="evidence" value="ECO:0007669"/>
    <property type="project" value="UniProtKB-UniRule"/>
</dbReference>
<evidence type="ECO:0000256" key="5">
    <source>
        <dbReference type="ARBA" id="ARBA00023062"/>
    </source>
</evidence>
<proteinExistence type="inferred from homology"/>
<organism evidence="12 13">
    <name type="scientific">Lasiosphaeria ovina</name>
    <dbReference type="NCBI Taxonomy" id="92902"/>
    <lineage>
        <taxon>Eukaryota</taxon>
        <taxon>Fungi</taxon>
        <taxon>Dikarya</taxon>
        <taxon>Ascomycota</taxon>
        <taxon>Pezizomycotina</taxon>
        <taxon>Sordariomycetes</taxon>
        <taxon>Sordariomycetidae</taxon>
        <taxon>Sordariales</taxon>
        <taxon>Lasiosphaeriaceae</taxon>
        <taxon>Lasiosphaeria</taxon>
    </lineage>
</organism>
<dbReference type="EC" id="1.2.1.88" evidence="9"/>
<comment type="catalytic activity">
    <reaction evidence="6 9">
        <text>L-glutamate 5-semialdehyde + NAD(+) + H2O = L-glutamate + NADH + 2 H(+)</text>
        <dbReference type="Rhea" id="RHEA:30235"/>
        <dbReference type="ChEBI" id="CHEBI:15377"/>
        <dbReference type="ChEBI" id="CHEBI:15378"/>
        <dbReference type="ChEBI" id="CHEBI:29985"/>
        <dbReference type="ChEBI" id="CHEBI:57540"/>
        <dbReference type="ChEBI" id="CHEBI:57945"/>
        <dbReference type="ChEBI" id="CHEBI:58066"/>
        <dbReference type="EC" id="1.2.1.88"/>
    </reaction>
</comment>
<dbReference type="InterPro" id="IPR050485">
    <property type="entry name" value="Proline_metab_enzyme"/>
</dbReference>
<evidence type="ECO:0000256" key="1">
    <source>
        <dbReference type="ARBA" id="ARBA00004786"/>
    </source>
</evidence>
<dbReference type="FunFam" id="3.40.309.10:FF:000005">
    <property type="entry name" value="1-pyrroline-5-carboxylate dehydrogenase 1"/>
    <property type="match status" value="1"/>
</dbReference>
<dbReference type="InterPro" id="IPR015590">
    <property type="entry name" value="Aldehyde_DH_dom"/>
</dbReference>
<dbReference type="CDD" id="cd07123">
    <property type="entry name" value="ALDH_F4-17_P5CDH"/>
    <property type="match status" value="1"/>
</dbReference>
<dbReference type="Gene3D" id="3.40.309.10">
    <property type="entry name" value="Aldehyde Dehydrogenase, Chain A, domain 2"/>
    <property type="match status" value="1"/>
</dbReference>
<dbReference type="InterPro" id="IPR016162">
    <property type="entry name" value="Ald_DH_N"/>
</dbReference>
<dbReference type="PANTHER" id="PTHR42862">
    <property type="entry name" value="DELTA-1-PYRROLINE-5-CARBOXYLATE DEHYDROGENASE 1, ISOFORM A-RELATED"/>
    <property type="match status" value="1"/>
</dbReference>
<dbReference type="PANTHER" id="PTHR42862:SF1">
    <property type="entry name" value="DELTA-1-PYRROLINE-5-CARBOXYLATE DEHYDROGENASE 2, ISOFORM A-RELATED"/>
    <property type="match status" value="1"/>
</dbReference>
<dbReference type="InterPro" id="IPR016161">
    <property type="entry name" value="Ald_DH/histidinol_DH"/>
</dbReference>
<comment type="caution">
    <text evidence="12">The sequence shown here is derived from an EMBL/GenBank/DDBJ whole genome shotgun (WGS) entry which is preliminary data.</text>
</comment>
<keyword evidence="5 9" id="KW-0642">Proline metabolism</keyword>
<dbReference type="AlphaFoldDB" id="A0AAE0JUS5"/>
<evidence type="ECO:0000256" key="2">
    <source>
        <dbReference type="ARBA" id="ARBA00009986"/>
    </source>
</evidence>
<keyword evidence="13" id="KW-1185">Reference proteome</keyword>
<evidence type="ECO:0000256" key="7">
    <source>
        <dbReference type="PROSITE-ProRule" id="PRU10007"/>
    </source>
</evidence>
<dbReference type="GO" id="GO:0005759">
    <property type="term" value="C:mitochondrial matrix"/>
    <property type="evidence" value="ECO:0007669"/>
    <property type="project" value="TreeGrafter"/>
</dbReference>
<dbReference type="NCBIfam" id="TIGR01236">
    <property type="entry name" value="D1pyr5carbox1"/>
    <property type="match status" value="1"/>
</dbReference>
<dbReference type="InterPro" id="IPR016163">
    <property type="entry name" value="Ald_DH_C"/>
</dbReference>
<evidence type="ECO:0000256" key="8">
    <source>
        <dbReference type="RuleBase" id="RU003345"/>
    </source>
</evidence>
<comment type="pathway">
    <text evidence="1 9">Amino-acid degradation; L-proline degradation into L-glutamate; L-glutamate from L-proline: step 2/2.</text>
</comment>
<evidence type="ECO:0000313" key="12">
    <source>
        <dbReference type="EMBL" id="KAK3362133.1"/>
    </source>
</evidence>
<evidence type="ECO:0000259" key="11">
    <source>
        <dbReference type="Pfam" id="PF00171"/>
    </source>
</evidence>
<protein>
    <recommendedName>
        <fullName evidence="9 10">Multifunctional fusion protein</fullName>
    </recommendedName>
    <domain>
        <recommendedName>
            <fullName evidence="10">Delta-1-pyrroline-5-carboxylate dehydrogenase</fullName>
            <shortName evidence="10">P5C dehydrogenase</shortName>
        </recommendedName>
        <alternativeName>
            <fullName evidence="9">L-glutamate gamma-semialdehyde dehydrogenase</fullName>
        </alternativeName>
    </domain>
    <domain>
        <recommendedName>
            <fullName evidence="9">L-glutamate gamma-semialdehyde dehydrogenase</fullName>
            <ecNumber evidence="9">1.2.1.88</ecNumber>
        </recommendedName>
    </domain>
</protein>
<dbReference type="GO" id="GO:0010133">
    <property type="term" value="P:L-proline catabolic process to L-glutamate"/>
    <property type="evidence" value="ECO:0007669"/>
    <property type="project" value="UniProtKB-UniRule"/>
</dbReference>
<name>A0AAE0JUS5_9PEZI</name>
<accession>A0AAE0JUS5</accession>
<dbReference type="InterPro" id="IPR005931">
    <property type="entry name" value="P5CDH/ALDH4A1"/>
</dbReference>
<dbReference type="InterPro" id="IPR029510">
    <property type="entry name" value="Ald_DH_CS_GLU"/>
</dbReference>
<gene>
    <name evidence="12" type="ORF">B0T24DRAFT_652648</name>
</gene>
<dbReference type="InterPro" id="IPR016160">
    <property type="entry name" value="Ald_DH_CS_CYS"/>
</dbReference>
<dbReference type="FunFam" id="3.40.605.10:FF:000006">
    <property type="entry name" value="1-pyrroline-5-carboxylate dehydrogenase"/>
    <property type="match status" value="1"/>
</dbReference>
<evidence type="ECO:0000256" key="10">
    <source>
        <dbReference type="RuleBase" id="RU366030"/>
    </source>
</evidence>
<keyword evidence="3 8" id="KW-0560">Oxidoreductase</keyword>
<dbReference type="Proteomes" id="UP001287356">
    <property type="component" value="Unassembled WGS sequence"/>
</dbReference>
<dbReference type="PROSITE" id="PS00070">
    <property type="entry name" value="ALDEHYDE_DEHYDR_CYS"/>
    <property type="match status" value="1"/>
</dbReference>
<dbReference type="Gene3D" id="3.40.605.10">
    <property type="entry name" value="Aldehyde Dehydrogenase, Chain A, domain 1"/>
    <property type="match status" value="1"/>
</dbReference>
<reference evidence="12" key="2">
    <citation type="submission" date="2023-06" db="EMBL/GenBank/DDBJ databases">
        <authorList>
            <consortium name="Lawrence Berkeley National Laboratory"/>
            <person name="Haridas S."/>
            <person name="Hensen N."/>
            <person name="Bonometti L."/>
            <person name="Westerberg I."/>
            <person name="Brannstrom I.O."/>
            <person name="Guillou S."/>
            <person name="Cros-Aarteil S."/>
            <person name="Calhoun S."/>
            <person name="Kuo A."/>
            <person name="Mondo S."/>
            <person name="Pangilinan J."/>
            <person name="Riley R."/>
            <person name="Labutti K."/>
            <person name="Andreopoulos B."/>
            <person name="Lipzen A."/>
            <person name="Chen C."/>
            <person name="Yanf M."/>
            <person name="Daum C."/>
            <person name="Ng V."/>
            <person name="Clum A."/>
            <person name="Steindorff A."/>
            <person name="Ohm R."/>
            <person name="Martin F."/>
            <person name="Silar P."/>
            <person name="Natvig D."/>
            <person name="Lalanne C."/>
            <person name="Gautier V."/>
            <person name="Ament-Velasquez S.L."/>
            <person name="Kruys A."/>
            <person name="Hutchinson M.I."/>
            <person name="Powell A.J."/>
            <person name="Barry K."/>
            <person name="Miller A.N."/>
            <person name="Grigoriev I.V."/>
            <person name="Debuchy R."/>
            <person name="Gladieux P."/>
            <person name="Thoren M.H."/>
            <person name="Johannesson H."/>
        </authorList>
    </citation>
    <scope>NUCLEOTIDE SEQUENCE</scope>
    <source>
        <strain evidence="12">CBS 958.72</strain>
    </source>
</reference>
<evidence type="ECO:0000256" key="6">
    <source>
        <dbReference type="ARBA" id="ARBA00048142"/>
    </source>
</evidence>
<reference evidence="12" key="1">
    <citation type="journal article" date="2023" name="Mol. Phylogenet. Evol.">
        <title>Genome-scale phylogeny and comparative genomics of the fungal order Sordariales.</title>
        <authorList>
            <person name="Hensen N."/>
            <person name="Bonometti L."/>
            <person name="Westerberg I."/>
            <person name="Brannstrom I.O."/>
            <person name="Guillou S."/>
            <person name="Cros-Aarteil S."/>
            <person name="Calhoun S."/>
            <person name="Haridas S."/>
            <person name="Kuo A."/>
            <person name="Mondo S."/>
            <person name="Pangilinan J."/>
            <person name="Riley R."/>
            <person name="LaButti K."/>
            <person name="Andreopoulos B."/>
            <person name="Lipzen A."/>
            <person name="Chen C."/>
            <person name="Yan M."/>
            <person name="Daum C."/>
            <person name="Ng V."/>
            <person name="Clum A."/>
            <person name="Steindorff A."/>
            <person name="Ohm R.A."/>
            <person name="Martin F."/>
            <person name="Silar P."/>
            <person name="Natvig D.O."/>
            <person name="Lalanne C."/>
            <person name="Gautier V."/>
            <person name="Ament-Velasquez S.L."/>
            <person name="Kruys A."/>
            <person name="Hutchinson M.I."/>
            <person name="Powell A.J."/>
            <person name="Barry K."/>
            <person name="Miller A.N."/>
            <person name="Grigoriev I.V."/>
            <person name="Debuchy R."/>
            <person name="Gladieux P."/>
            <person name="Hiltunen Thoren M."/>
            <person name="Johannesson H."/>
        </authorList>
    </citation>
    <scope>NUCLEOTIDE SEQUENCE</scope>
    <source>
        <strain evidence="12">CBS 958.72</strain>
    </source>
</reference>
<dbReference type="PROSITE" id="PS00687">
    <property type="entry name" value="ALDEHYDE_DEHYDR_GLU"/>
    <property type="match status" value="1"/>
</dbReference>
<evidence type="ECO:0000313" key="13">
    <source>
        <dbReference type="Proteomes" id="UP001287356"/>
    </source>
</evidence>
<evidence type="ECO:0000256" key="9">
    <source>
        <dbReference type="RuleBase" id="RU366016"/>
    </source>
</evidence>
<feature type="domain" description="Aldehyde dehydrogenase" evidence="11">
    <location>
        <begin position="100"/>
        <end position="571"/>
    </location>
</feature>
<evidence type="ECO:0000256" key="3">
    <source>
        <dbReference type="ARBA" id="ARBA00023002"/>
    </source>
</evidence>
<keyword evidence="4 9" id="KW-0520">NAD</keyword>
<evidence type="ECO:0000256" key="4">
    <source>
        <dbReference type="ARBA" id="ARBA00023027"/>
    </source>
</evidence>
<dbReference type="SUPFAM" id="SSF53720">
    <property type="entry name" value="ALDH-like"/>
    <property type="match status" value="1"/>
</dbReference>
<dbReference type="Pfam" id="PF00171">
    <property type="entry name" value="Aldedh"/>
    <property type="match status" value="1"/>
</dbReference>
<comment type="similarity">
    <text evidence="2 8">Belongs to the aldehyde dehydrogenase family.</text>
</comment>